<organism evidence="2 3">
    <name type="scientific">Pleurodeles waltl</name>
    <name type="common">Iberian ribbed newt</name>
    <dbReference type="NCBI Taxonomy" id="8319"/>
    <lineage>
        <taxon>Eukaryota</taxon>
        <taxon>Metazoa</taxon>
        <taxon>Chordata</taxon>
        <taxon>Craniata</taxon>
        <taxon>Vertebrata</taxon>
        <taxon>Euteleostomi</taxon>
        <taxon>Amphibia</taxon>
        <taxon>Batrachia</taxon>
        <taxon>Caudata</taxon>
        <taxon>Salamandroidea</taxon>
        <taxon>Salamandridae</taxon>
        <taxon>Pleurodelinae</taxon>
        <taxon>Pleurodeles</taxon>
    </lineage>
</organism>
<reference evidence="2" key="1">
    <citation type="journal article" date="2022" name="bioRxiv">
        <title>Sequencing and chromosome-scale assembly of the giantPleurodeles waltlgenome.</title>
        <authorList>
            <person name="Brown T."/>
            <person name="Elewa A."/>
            <person name="Iarovenko S."/>
            <person name="Subramanian E."/>
            <person name="Araus A.J."/>
            <person name="Petzold A."/>
            <person name="Susuki M."/>
            <person name="Suzuki K.-i.T."/>
            <person name="Hayashi T."/>
            <person name="Toyoda A."/>
            <person name="Oliveira C."/>
            <person name="Osipova E."/>
            <person name="Leigh N.D."/>
            <person name="Simon A."/>
            <person name="Yun M.H."/>
        </authorList>
    </citation>
    <scope>NUCLEOTIDE SEQUENCE</scope>
    <source>
        <strain evidence="2">20211129_DDA</strain>
        <tissue evidence="2">Liver</tissue>
    </source>
</reference>
<accession>A0AAV7QMX6</accession>
<evidence type="ECO:0000256" key="1">
    <source>
        <dbReference type="SAM" id="MobiDB-lite"/>
    </source>
</evidence>
<dbReference type="Proteomes" id="UP001066276">
    <property type="component" value="Chromosome 6"/>
</dbReference>
<comment type="caution">
    <text evidence="2">The sequence shown here is derived from an EMBL/GenBank/DDBJ whole genome shotgun (WGS) entry which is preliminary data.</text>
</comment>
<feature type="compositionally biased region" description="Basic and acidic residues" evidence="1">
    <location>
        <begin position="131"/>
        <end position="140"/>
    </location>
</feature>
<feature type="compositionally biased region" description="Polar residues" evidence="1">
    <location>
        <begin position="34"/>
        <end position="54"/>
    </location>
</feature>
<name>A0AAV7QMX6_PLEWA</name>
<gene>
    <name evidence="2" type="ORF">NDU88_007165</name>
</gene>
<evidence type="ECO:0000313" key="3">
    <source>
        <dbReference type="Proteomes" id="UP001066276"/>
    </source>
</evidence>
<evidence type="ECO:0000313" key="2">
    <source>
        <dbReference type="EMBL" id="KAJ1140827.1"/>
    </source>
</evidence>
<feature type="region of interest" description="Disordered" evidence="1">
    <location>
        <begin position="34"/>
        <end position="64"/>
    </location>
</feature>
<sequence>MSKFRDSQQIHELRRNAAKLSDGSWWGTTQLALDPSMQVQSTPNQPIGDSSTGNEKCDRRRSVKVSYKPTKFQDYVIVTGRLTWCKANRTPGAPSRPACLTRMRYHQHPVRRHIRVTEGLVNPSTMRRGRQRQDQEEELRKRRQKQNAAYPKERSDVLSESAPSMQTSGPRVEMMAVSSLTRRPEDQEAATPDNRPHSG</sequence>
<dbReference type="EMBL" id="JANPWB010000010">
    <property type="protein sequence ID" value="KAJ1140827.1"/>
    <property type="molecule type" value="Genomic_DNA"/>
</dbReference>
<keyword evidence="3" id="KW-1185">Reference proteome</keyword>
<proteinExistence type="predicted"/>
<dbReference type="AlphaFoldDB" id="A0AAV7QMX6"/>
<feature type="region of interest" description="Disordered" evidence="1">
    <location>
        <begin position="118"/>
        <end position="199"/>
    </location>
</feature>
<protein>
    <submittedName>
        <fullName evidence="2">Uncharacterized protein</fullName>
    </submittedName>
</protein>